<evidence type="ECO:0000256" key="1">
    <source>
        <dbReference type="SAM" id="MobiDB-lite"/>
    </source>
</evidence>
<reference evidence="3 4" key="1">
    <citation type="submission" date="2023-01" db="EMBL/GenBank/DDBJ databases">
        <title>Analysis of 21 Apiospora genomes using comparative genomics revels a genus with tremendous synthesis potential of carbohydrate active enzymes and secondary metabolites.</title>
        <authorList>
            <person name="Sorensen T."/>
        </authorList>
    </citation>
    <scope>NUCLEOTIDE SEQUENCE [LARGE SCALE GENOMIC DNA]</scope>
    <source>
        <strain evidence="3 4">CBS 83171</strain>
    </source>
</reference>
<dbReference type="Gene3D" id="1.10.8.10">
    <property type="entry name" value="DNA helicase RuvA subunit, C-terminal domain"/>
    <property type="match status" value="1"/>
</dbReference>
<dbReference type="Gene3D" id="3.10.20.90">
    <property type="entry name" value="Phosphatidylinositol 3-kinase Catalytic Subunit, Chain A, domain 1"/>
    <property type="match status" value="1"/>
</dbReference>
<dbReference type="InterPro" id="IPR001012">
    <property type="entry name" value="UBX_dom"/>
</dbReference>
<dbReference type="CDD" id="cd02958">
    <property type="entry name" value="UAS"/>
    <property type="match status" value="1"/>
</dbReference>
<feature type="region of interest" description="Disordered" evidence="1">
    <location>
        <begin position="183"/>
        <end position="234"/>
    </location>
</feature>
<dbReference type="InterPro" id="IPR029071">
    <property type="entry name" value="Ubiquitin-like_domsf"/>
</dbReference>
<dbReference type="Proteomes" id="UP001446871">
    <property type="component" value="Unassembled WGS sequence"/>
</dbReference>
<accession>A0ABR1WGM0</accession>
<feature type="compositionally biased region" description="Basic and acidic residues" evidence="1">
    <location>
        <begin position="72"/>
        <end position="82"/>
    </location>
</feature>
<dbReference type="Pfam" id="PF00789">
    <property type="entry name" value="UBX"/>
    <property type="match status" value="1"/>
</dbReference>
<gene>
    <name evidence="3" type="ORF">PG996_000913</name>
</gene>
<feature type="region of interest" description="Disordered" evidence="1">
    <location>
        <begin position="46"/>
        <end position="109"/>
    </location>
</feature>
<dbReference type="InterPro" id="IPR006577">
    <property type="entry name" value="UAS"/>
</dbReference>
<feature type="domain" description="UBX" evidence="2">
    <location>
        <begin position="468"/>
        <end position="545"/>
    </location>
</feature>
<dbReference type="PANTHER" id="PTHR23322">
    <property type="entry name" value="FAS-ASSOCIATED PROTEIN"/>
    <property type="match status" value="1"/>
</dbReference>
<organism evidence="3 4">
    <name type="scientific">Apiospora saccharicola</name>
    <dbReference type="NCBI Taxonomy" id="335842"/>
    <lineage>
        <taxon>Eukaryota</taxon>
        <taxon>Fungi</taxon>
        <taxon>Dikarya</taxon>
        <taxon>Ascomycota</taxon>
        <taxon>Pezizomycotina</taxon>
        <taxon>Sordariomycetes</taxon>
        <taxon>Xylariomycetidae</taxon>
        <taxon>Amphisphaeriales</taxon>
        <taxon>Apiosporaceae</taxon>
        <taxon>Apiospora</taxon>
    </lineage>
</organism>
<dbReference type="SMART" id="SM00594">
    <property type="entry name" value="UAS"/>
    <property type="match status" value="1"/>
</dbReference>
<feature type="region of interest" description="Disordered" evidence="1">
    <location>
        <begin position="402"/>
        <end position="421"/>
    </location>
</feature>
<feature type="compositionally biased region" description="Low complexity" evidence="1">
    <location>
        <begin position="51"/>
        <end position="70"/>
    </location>
</feature>
<evidence type="ECO:0000313" key="4">
    <source>
        <dbReference type="Proteomes" id="UP001446871"/>
    </source>
</evidence>
<dbReference type="CDD" id="cd01767">
    <property type="entry name" value="UBX"/>
    <property type="match status" value="1"/>
</dbReference>
<name>A0ABR1WGM0_9PEZI</name>
<feature type="compositionally biased region" description="Polar residues" evidence="1">
    <location>
        <begin position="438"/>
        <end position="461"/>
    </location>
</feature>
<dbReference type="Gene3D" id="3.40.30.10">
    <property type="entry name" value="Glutaredoxin"/>
    <property type="match status" value="1"/>
</dbReference>
<evidence type="ECO:0000313" key="3">
    <source>
        <dbReference type="EMBL" id="KAK8082132.1"/>
    </source>
</evidence>
<dbReference type="SUPFAM" id="SSF54236">
    <property type="entry name" value="Ubiquitin-like"/>
    <property type="match status" value="1"/>
</dbReference>
<sequence length="551" mass="61137">MDEDVAQFQAITGTDSEQVARGYLEISGNDPMQAIQLFFENPELASSFTTQANNPSSSHPPSAAQPRAPSGRQDDHGVIHIDSDDDDDVEMSQPSDHRNHITIPDNTGHDHENIAALARQAQEDEDAAMARRLQDDMYSQDPGAADGVRAPMARTTETLVAPDPSWSLDDDDRDAAVLEQLRRRQQSRNNRPARNPFSQSVWDEPGATSAGVPPVPMGSRPSGPAPSTSRSQRLADLFRPPYDIISRCSWDEAREMGKEEKKWIMVNVQDMSDFNCQSLNRDHWKDENISSLLKEHFIFLQYEKGSAESQTYVSFYFNAGHEDPNSYPYVSIIDPRTGEQVKTWSGLPFPPAGEFYNDLVEFLDRYSLAANSKNPVSVSKPKSKPVDVGRMTEEEMLQMAMQNSLDSSGSSSRAGVQDPDQLTKSQLADEKGEDMETEQTSSTTVAAPSESAFQRISSATPHTEPAPDPATVTRIQFRHPAGRVIRRFAIADPVRRIYEWLKAEPLEGKEGVPFELKAQPGGDLVEKLDLTIEEAGLKQGTVMIELIEDDS</sequence>
<feature type="region of interest" description="Disordered" evidence="1">
    <location>
        <begin position="428"/>
        <end position="470"/>
    </location>
</feature>
<dbReference type="Pfam" id="PF14555">
    <property type="entry name" value="UBA_4"/>
    <property type="match status" value="1"/>
</dbReference>
<dbReference type="Pfam" id="PF13899">
    <property type="entry name" value="Thioredoxin_7"/>
    <property type="match status" value="1"/>
</dbReference>
<proteinExistence type="predicted"/>
<comment type="caution">
    <text evidence="3">The sequence shown here is derived from an EMBL/GenBank/DDBJ whole genome shotgun (WGS) entry which is preliminary data.</text>
</comment>
<evidence type="ECO:0000259" key="2">
    <source>
        <dbReference type="PROSITE" id="PS50033"/>
    </source>
</evidence>
<dbReference type="PANTHER" id="PTHR23322:SF6">
    <property type="entry name" value="UBX DOMAIN-CONTAINING PROTEIN 7"/>
    <property type="match status" value="1"/>
</dbReference>
<keyword evidence="4" id="KW-1185">Reference proteome</keyword>
<dbReference type="Gene3D" id="6.10.300.40">
    <property type="match status" value="1"/>
</dbReference>
<protein>
    <recommendedName>
        <fullName evidence="2">UBX domain-containing protein</fullName>
    </recommendedName>
</protein>
<dbReference type="EMBL" id="JAQQWM010000001">
    <property type="protein sequence ID" value="KAK8082132.1"/>
    <property type="molecule type" value="Genomic_DNA"/>
</dbReference>
<dbReference type="PROSITE" id="PS50033">
    <property type="entry name" value="UBX"/>
    <property type="match status" value="1"/>
</dbReference>
<dbReference type="SUPFAM" id="SSF52833">
    <property type="entry name" value="Thioredoxin-like"/>
    <property type="match status" value="1"/>
</dbReference>
<dbReference type="InterPro" id="IPR036249">
    <property type="entry name" value="Thioredoxin-like_sf"/>
</dbReference>
<dbReference type="InterPro" id="IPR050730">
    <property type="entry name" value="UBX_domain-protein"/>
</dbReference>